<dbReference type="OrthoDB" id="5910015at2759"/>
<keyword evidence="2" id="KW-1185">Reference proteome</keyword>
<protein>
    <recommendedName>
        <fullName evidence="3">F-box associated domain-containing protein</fullName>
    </recommendedName>
</protein>
<dbReference type="Proteomes" id="UP000008068">
    <property type="component" value="Unassembled WGS sequence"/>
</dbReference>
<gene>
    <name evidence="1" type="ORF">CAEBREN_04993</name>
</gene>
<dbReference type="PANTHER" id="PTHR21503:SF8">
    <property type="entry name" value="F-BOX ASSOCIATED DOMAIN-CONTAINING PROTEIN-RELATED"/>
    <property type="match status" value="1"/>
</dbReference>
<evidence type="ECO:0000313" key="1">
    <source>
        <dbReference type="EMBL" id="EGT38508.1"/>
    </source>
</evidence>
<accession>G0NVR8</accession>
<dbReference type="PANTHER" id="PTHR21503">
    <property type="entry name" value="F-BOX-CONTAINING HYPOTHETICAL PROTEIN C.ELEGANS"/>
    <property type="match status" value="1"/>
</dbReference>
<evidence type="ECO:0008006" key="3">
    <source>
        <dbReference type="Google" id="ProtNLM"/>
    </source>
</evidence>
<dbReference type="eggNOG" id="ENOG502TIZG">
    <property type="taxonomic scope" value="Eukaryota"/>
</dbReference>
<dbReference type="InParanoid" id="G0NVR8"/>
<reference evidence="2" key="1">
    <citation type="submission" date="2011-07" db="EMBL/GenBank/DDBJ databases">
        <authorList>
            <consortium name="Caenorhabditis brenneri Sequencing and Analysis Consortium"/>
            <person name="Wilson R.K."/>
        </authorList>
    </citation>
    <scope>NUCLEOTIDE SEQUENCE [LARGE SCALE GENOMIC DNA]</scope>
    <source>
        <strain evidence="2">PB2801</strain>
    </source>
</reference>
<dbReference type="OMA" id="IENHICA"/>
<proteinExistence type="predicted"/>
<dbReference type="EMBL" id="GL379959">
    <property type="protein sequence ID" value="EGT38508.1"/>
    <property type="molecule type" value="Genomic_DNA"/>
</dbReference>
<organism evidence="2">
    <name type="scientific">Caenorhabditis brenneri</name>
    <name type="common">Nematode worm</name>
    <dbReference type="NCBI Taxonomy" id="135651"/>
    <lineage>
        <taxon>Eukaryota</taxon>
        <taxon>Metazoa</taxon>
        <taxon>Ecdysozoa</taxon>
        <taxon>Nematoda</taxon>
        <taxon>Chromadorea</taxon>
        <taxon>Rhabditida</taxon>
        <taxon>Rhabditina</taxon>
        <taxon>Rhabditomorpha</taxon>
        <taxon>Rhabditoidea</taxon>
        <taxon>Rhabditidae</taxon>
        <taxon>Peloderinae</taxon>
        <taxon>Caenorhabditis</taxon>
    </lineage>
</organism>
<evidence type="ECO:0000313" key="2">
    <source>
        <dbReference type="Proteomes" id="UP000008068"/>
    </source>
</evidence>
<sequence>MKLLCFPNLVQENIVKQMKSAEVVLLSLSSLQSLGMIRKVGWKKFRQIHYDSNGNEITVYGIEENGLEHILLKFIACSLSDVCYLENLERVNISGTKILYRFTSSERIVFYASAPAIESIENHICALFGYNPEYTLCCEEIEGLLIPPKLKTTTISMFLPKSPLGSEELQEYFSSSLDQTVVWLEGEMKELLDSESSFFKTRHLQVNSNEIFDKQVLHSFQGRTLWLIESQLSDDSIIDFLQRWQSTNSYDDLQLLYIIMDQQHLLNSEYIKERIPIQRFNSLKPPKISRYLRGVSMTTGISECQFEVSSPSFVTKDCDGRLASIEIQSNSLTFAVWSQDDMDMADNYK</sequence>
<dbReference type="HOGENOM" id="CLU_040220_0_2_1"/>
<dbReference type="AlphaFoldDB" id="G0NVR8"/>
<name>G0NVR8_CAEBE</name>